<sequence>MSRGVRSVAVVGAGMAAARFASRLLALAPPGGVEVTLYGAEPYGPYNRALLVGALRGRPAPGELGLSAGRATVRTGTEVVAVDAAARTLRTACGATAAYDVLVLATGSEPVLPELRGPVPRAGVHLLRTLADRGRLAAGARVARTVVVVGGGVLGVGVARALARPGVEVHLVCGASGLMARHLDAGAAVAVRRTLTGAGVTVHAGPVVRLLGDERVVGAELADGRCLDARLAVLACGVRPRVAPARAAGLDVADGVVVDDGLATSAPGVYAIGDCAEHRGVVHGRAEAAWEQADVLAARLSGADPEAVCGASPPYLRLNAGELEIAAFGDSAGEGTGVVVLADARGGTYRRLVWEGDVVVGAVLVGDLGMVGEVGDAVFGREVVEGDGVRLLLGG</sequence>
<comment type="caution">
    <text evidence="5">The sequence shown here is derived from an EMBL/GenBank/DDBJ whole genome shotgun (WGS) entry which is preliminary data.</text>
</comment>
<dbReference type="InterPro" id="IPR016156">
    <property type="entry name" value="FAD/NAD-linked_Rdtase_dimer_sf"/>
</dbReference>
<gene>
    <name evidence="5" type="ORF">GCM10010357_12530</name>
</gene>
<dbReference type="PRINTS" id="PR00368">
    <property type="entry name" value="FADPNR"/>
</dbReference>
<dbReference type="EMBL" id="BAAABX010000010">
    <property type="protein sequence ID" value="GAA0393222.1"/>
    <property type="molecule type" value="Genomic_DNA"/>
</dbReference>
<dbReference type="PANTHER" id="PTHR43429:SF3">
    <property type="entry name" value="NITRITE REDUCTASE [NAD(P)H]"/>
    <property type="match status" value="1"/>
</dbReference>
<comment type="cofactor">
    <cofactor evidence="1">
        <name>FAD</name>
        <dbReference type="ChEBI" id="CHEBI:57692"/>
    </cofactor>
</comment>
<dbReference type="InterPro" id="IPR050260">
    <property type="entry name" value="FAD-bd_OxRdtase"/>
</dbReference>
<dbReference type="Gene3D" id="3.50.50.60">
    <property type="entry name" value="FAD/NAD(P)-binding domain"/>
    <property type="match status" value="2"/>
</dbReference>
<evidence type="ECO:0000313" key="6">
    <source>
        <dbReference type="Proteomes" id="UP001500879"/>
    </source>
</evidence>
<dbReference type="InterPro" id="IPR023753">
    <property type="entry name" value="FAD/NAD-binding_dom"/>
</dbReference>
<dbReference type="RefSeq" id="WP_344020733.1">
    <property type="nucleotide sequence ID" value="NZ_BAAABX010000010.1"/>
</dbReference>
<dbReference type="PANTHER" id="PTHR43429">
    <property type="entry name" value="PYRIDINE NUCLEOTIDE-DISULFIDE OXIDOREDUCTASE DOMAIN-CONTAINING"/>
    <property type="match status" value="1"/>
</dbReference>
<evidence type="ECO:0000256" key="3">
    <source>
        <dbReference type="ARBA" id="ARBA00022827"/>
    </source>
</evidence>
<dbReference type="InterPro" id="IPR036188">
    <property type="entry name" value="FAD/NAD-bd_sf"/>
</dbReference>
<keyword evidence="3" id="KW-0274">FAD</keyword>
<reference evidence="5 6" key="1">
    <citation type="journal article" date="2019" name="Int. J. Syst. Evol. Microbiol.">
        <title>The Global Catalogue of Microorganisms (GCM) 10K type strain sequencing project: providing services to taxonomists for standard genome sequencing and annotation.</title>
        <authorList>
            <consortium name="The Broad Institute Genomics Platform"/>
            <consortium name="The Broad Institute Genome Sequencing Center for Infectious Disease"/>
            <person name="Wu L."/>
            <person name="Ma J."/>
        </authorList>
    </citation>
    <scope>NUCLEOTIDE SEQUENCE [LARGE SCALE GENOMIC DNA]</scope>
    <source>
        <strain evidence="5 6">JCM 4788</strain>
    </source>
</reference>
<proteinExistence type="predicted"/>
<evidence type="ECO:0000313" key="5">
    <source>
        <dbReference type="EMBL" id="GAA0393222.1"/>
    </source>
</evidence>
<dbReference type="Proteomes" id="UP001500879">
    <property type="component" value="Unassembled WGS sequence"/>
</dbReference>
<dbReference type="PRINTS" id="PR00469">
    <property type="entry name" value="PNDRDTASEII"/>
</dbReference>
<name>A0ABN0YEV9_9ACTN</name>
<organism evidence="5 6">
    <name type="scientific">Streptomyces luteireticuli</name>
    <dbReference type="NCBI Taxonomy" id="173858"/>
    <lineage>
        <taxon>Bacteria</taxon>
        <taxon>Bacillati</taxon>
        <taxon>Actinomycetota</taxon>
        <taxon>Actinomycetes</taxon>
        <taxon>Kitasatosporales</taxon>
        <taxon>Streptomycetaceae</taxon>
        <taxon>Streptomyces</taxon>
    </lineage>
</organism>
<accession>A0ABN0YEV9</accession>
<dbReference type="SUPFAM" id="SSF51905">
    <property type="entry name" value="FAD/NAD(P)-binding domain"/>
    <property type="match status" value="1"/>
</dbReference>
<evidence type="ECO:0000256" key="2">
    <source>
        <dbReference type="ARBA" id="ARBA00022630"/>
    </source>
</evidence>
<keyword evidence="2" id="KW-0285">Flavoprotein</keyword>
<evidence type="ECO:0000259" key="4">
    <source>
        <dbReference type="Pfam" id="PF07992"/>
    </source>
</evidence>
<dbReference type="Gene3D" id="3.30.390.30">
    <property type="match status" value="1"/>
</dbReference>
<evidence type="ECO:0000256" key="1">
    <source>
        <dbReference type="ARBA" id="ARBA00001974"/>
    </source>
</evidence>
<feature type="domain" description="FAD/NAD(P)-binding" evidence="4">
    <location>
        <begin position="7"/>
        <end position="290"/>
    </location>
</feature>
<protein>
    <submittedName>
        <fullName evidence="5">FAD-dependent oxidoreductase</fullName>
    </submittedName>
</protein>
<dbReference type="Pfam" id="PF07992">
    <property type="entry name" value="Pyr_redox_2"/>
    <property type="match status" value="1"/>
</dbReference>
<keyword evidence="6" id="KW-1185">Reference proteome</keyword>